<evidence type="ECO:0000256" key="3">
    <source>
        <dbReference type="ARBA" id="ARBA00022448"/>
    </source>
</evidence>
<feature type="transmembrane region" description="Helical" evidence="12">
    <location>
        <begin position="73"/>
        <end position="103"/>
    </location>
</feature>
<evidence type="ECO:0000256" key="10">
    <source>
        <dbReference type="ARBA" id="ARBA00023143"/>
    </source>
</evidence>
<evidence type="ECO:0000256" key="4">
    <source>
        <dbReference type="ARBA" id="ARBA00022475"/>
    </source>
</evidence>
<feature type="transmembrane region" description="Helical" evidence="12">
    <location>
        <begin position="115"/>
        <end position="134"/>
    </location>
</feature>
<dbReference type="PRINTS" id="PR01302">
    <property type="entry name" value="TYPE3IMPPROT"/>
</dbReference>
<keyword evidence="4 12" id="KW-1003">Cell membrane</keyword>
<organism evidence="14 15">
    <name type="scientific">Gracilimonas sediminicola</name>
    <dbReference type="NCBI Taxonomy" id="2952158"/>
    <lineage>
        <taxon>Bacteria</taxon>
        <taxon>Pseudomonadati</taxon>
        <taxon>Balneolota</taxon>
        <taxon>Balneolia</taxon>
        <taxon>Balneolales</taxon>
        <taxon>Balneolaceae</taxon>
        <taxon>Gracilimonas</taxon>
    </lineage>
</organism>
<keyword evidence="8 12" id="KW-1133">Transmembrane helix</keyword>
<feature type="transmembrane region" description="Helical" evidence="12">
    <location>
        <begin position="248"/>
        <end position="269"/>
    </location>
</feature>
<dbReference type="GO" id="GO:0009306">
    <property type="term" value="P:protein secretion"/>
    <property type="evidence" value="ECO:0007669"/>
    <property type="project" value="UniProtKB-UniRule"/>
</dbReference>
<keyword evidence="11 12" id="KW-1006">Bacterial flagellum protein export</keyword>
<dbReference type="EMBL" id="JANDBC010000002">
    <property type="protein sequence ID" value="MCP9291882.1"/>
    <property type="molecule type" value="Genomic_DNA"/>
</dbReference>
<keyword evidence="15" id="KW-1185">Reference proteome</keyword>
<keyword evidence="13" id="KW-0732">Signal</keyword>
<dbReference type="InterPro" id="IPR005838">
    <property type="entry name" value="T3SS_IM_P"/>
</dbReference>
<protein>
    <recommendedName>
        <fullName evidence="2 12">Flagellar biosynthetic protein FliP</fullName>
    </recommendedName>
</protein>
<accession>A0A9X2RFR3</accession>
<comment type="similarity">
    <text evidence="1 12">Belongs to the FliP/MopC/SpaP family.</text>
</comment>
<evidence type="ECO:0000256" key="6">
    <source>
        <dbReference type="ARBA" id="ARBA00022795"/>
    </source>
</evidence>
<evidence type="ECO:0000313" key="15">
    <source>
        <dbReference type="Proteomes" id="UP001139125"/>
    </source>
</evidence>
<reference evidence="14" key="1">
    <citation type="submission" date="2022-06" db="EMBL/GenBank/DDBJ databases">
        <title>Gracilimonas sp. CAU 1638 isolated from sea sediment.</title>
        <authorList>
            <person name="Kim W."/>
        </authorList>
    </citation>
    <scope>NUCLEOTIDE SEQUENCE</scope>
    <source>
        <strain evidence="14">CAU 1638</strain>
    </source>
</reference>
<gene>
    <name evidence="12 14" type="primary">fliP</name>
    <name evidence="14" type="ORF">NM125_09880</name>
</gene>
<feature type="signal peptide" evidence="13">
    <location>
        <begin position="1"/>
        <end position="31"/>
    </location>
</feature>
<dbReference type="AlphaFoldDB" id="A0A9X2RFR3"/>
<evidence type="ECO:0000256" key="12">
    <source>
        <dbReference type="RuleBase" id="RU362069"/>
    </source>
</evidence>
<keyword evidence="5 12" id="KW-0812">Transmembrane</keyword>
<dbReference type="Pfam" id="PF00813">
    <property type="entry name" value="FliP"/>
    <property type="match status" value="1"/>
</dbReference>
<keyword evidence="10" id="KW-0975">Bacterial flagellum</keyword>
<keyword evidence="3 12" id="KW-0813">Transport</keyword>
<keyword evidence="14" id="KW-0969">Cilium</keyword>
<dbReference type="GO" id="GO:0044781">
    <property type="term" value="P:bacterial-type flagellum organization"/>
    <property type="evidence" value="ECO:0007669"/>
    <property type="project" value="UniProtKB-UniRule"/>
</dbReference>
<evidence type="ECO:0000256" key="8">
    <source>
        <dbReference type="ARBA" id="ARBA00022989"/>
    </source>
</evidence>
<evidence type="ECO:0000256" key="13">
    <source>
        <dbReference type="SAM" id="SignalP"/>
    </source>
</evidence>
<keyword evidence="14" id="KW-0282">Flagellum</keyword>
<dbReference type="NCBIfam" id="TIGR01103">
    <property type="entry name" value="fliP"/>
    <property type="match status" value="1"/>
</dbReference>
<evidence type="ECO:0000313" key="14">
    <source>
        <dbReference type="EMBL" id="MCP9291882.1"/>
    </source>
</evidence>
<dbReference type="GO" id="GO:0009425">
    <property type="term" value="C:bacterial-type flagellum basal body"/>
    <property type="evidence" value="ECO:0007669"/>
    <property type="project" value="UniProtKB-SubCell"/>
</dbReference>
<dbReference type="Proteomes" id="UP001139125">
    <property type="component" value="Unassembled WGS sequence"/>
</dbReference>
<evidence type="ECO:0000256" key="5">
    <source>
        <dbReference type="ARBA" id="ARBA00022692"/>
    </source>
</evidence>
<dbReference type="PROSITE" id="PS01060">
    <property type="entry name" value="FLIP_1"/>
    <property type="match status" value="1"/>
</dbReference>
<sequence>MSKLKLKSSLFTKVFIVMASLFVALPSSSEATPINLASVTSPMFIQAIPQIDLSIGNTGATAQDEDFTLPIQALILITVLSFGSAFITMMTSFTRIIVVFFFLRMGLGTQQSPPNQVLVGLALFLTIFIMKPTFDRMNEEAIQPYINEEMTQMEALGAAAVPLKEFMVRQTSDQDLLYFMDMAEIQSVDDIETLPLYVAVPAYVLSELRVAFQIGFMIYLPFMVIDLVVASILLAMGIMFLPPVMVSLPFKILVFVLTDGWYLLVQSLVESFN</sequence>
<dbReference type="GO" id="GO:0005886">
    <property type="term" value="C:plasma membrane"/>
    <property type="evidence" value="ECO:0007669"/>
    <property type="project" value="UniProtKB-SubCell"/>
</dbReference>
<comment type="subcellular location">
    <subcellularLocation>
        <location evidence="12">Cell membrane</location>
        <topology evidence="12">Multi-pass membrane protein</topology>
    </subcellularLocation>
    <subcellularLocation>
        <location evidence="12">Bacterial flagellum basal body</location>
    </subcellularLocation>
</comment>
<dbReference type="InterPro" id="IPR005837">
    <property type="entry name" value="FliP"/>
</dbReference>
<feature type="transmembrane region" description="Helical" evidence="12">
    <location>
        <begin position="216"/>
        <end position="241"/>
    </location>
</feature>
<comment type="function">
    <text evidence="12">Plays a role in the flagellum-specific transport system.</text>
</comment>
<evidence type="ECO:0000256" key="9">
    <source>
        <dbReference type="ARBA" id="ARBA00023136"/>
    </source>
</evidence>
<evidence type="ECO:0000256" key="2">
    <source>
        <dbReference type="ARBA" id="ARBA00021714"/>
    </source>
</evidence>
<evidence type="ECO:0000256" key="1">
    <source>
        <dbReference type="ARBA" id="ARBA00006257"/>
    </source>
</evidence>
<keyword evidence="9 12" id="KW-0472">Membrane</keyword>
<dbReference type="PRINTS" id="PR00951">
    <property type="entry name" value="FLGBIOSNFLIP"/>
</dbReference>
<keyword evidence="6 12" id="KW-1005">Bacterial flagellum biogenesis</keyword>
<dbReference type="NCBIfam" id="NF009438">
    <property type="entry name" value="PRK12797.1"/>
    <property type="match status" value="1"/>
</dbReference>
<keyword evidence="7 12" id="KW-0653">Protein transport</keyword>
<dbReference type="RefSeq" id="WP_255134756.1">
    <property type="nucleotide sequence ID" value="NZ_JANDBC010000002.1"/>
</dbReference>
<feature type="chain" id="PRO_5040925528" description="Flagellar biosynthetic protein FliP" evidence="13">
    <location>
        <begin position="32"/>
        <end position="273"/>
    </location>
</feature>
<evidence type="ECO:0000256" key="11">
    <source>
        <dbReference type="ARBA" id="ARBA00023225"/>
    </source>
</evidence>
<proteinExistence type="inferred from homology"/>
<dbReference type="PANTHER" id="PTHR30587:SF0">
    <property type="entry name" value="FLAGELLAR BIOSYNTHETIC PROTEIN FLIP"/>
    <property type="match status" value="1"/>
</dbReference>
<dbReference type="PANTHER" id="PTHR30587">
    <property type="entry name" value="FLAGELLAR BIOSYNTHETIC PROTEIN FLIP"/>
    <property type="match status" value="1"/>
</dbReference>
<keyword evidence="14" id="KW-0966">Cell projection</keyword>
<evidence type="ECO:0000256" key="7">
    <source>
        <dbReference type="ARBA" id="ARBA00022927"/>
    </source>
</evidence>
<comment type="caution">
    <text evidence="14">The sequence shown here is derived from an EMBL/GenBank/DDBJ whole genome shotgun (WGS) entry which is preliminary data.</text>
</comment>
<name>A0A9X2RFR3_9BACT</name>